<keyword evidence="9" id="KW-1185">Reference proteome</keyword>
<dbReference type="SUPFAM" id="SSF90112">
    <property type="entry name" value="Neurotransmitter-gated ion-channel transmembrane pore"/>
    <property type="match status" value="1"/>
</dbReference>
<feature type="domain" description="Neurotransmitter-gated ion-channel transmembrane" evidence="7">
    <location>
        <begin position="115"/>
        <end position="193"/>
    </location>
</feature>
<organism evidence="8 9">
    <name type="scientific">Mya arenaria</name>
    <name type="common">Soft-shell clam</name>
    <dbReference type="NCBI Taxonomy" id="6604"/>
    <lineage>
        <taxon>Eukaryota</taxon>
        <taxon>Metazoa</taxon>
        <taxon>Spiralia</taxon>
        <taxon>Lophotrochozoa</taxon>
        <taxon>Mollusca</taxon>
        <taxon>Bivalvia</taxon>
        <taxon>Autobranchia</taxon>
        <taxon>Heteroconchia</taxon>
        <taxon>Euheterodonta</taxon>
        <taxon>Imparidentia</taxon>
        <taxon>Neoheterodontei</taxon>
        <taxon>Myida</taxon>
        <taxon>Myoidea</taxon>
        <taxon>Myidae</taxon>
        <taxon>Mya</taxon>
    </lineage>
</organism>
<dbReference type="InterPro" id="IPR006029">
    <property type="entry name" value="Neurotrans-gated_channel_TM"/>
</dbReference>
<dbReference type="CDD" id="cd19051">
    <property type="entry name" value="LGIC_TM_cation"/>
    <property type="match status" value="1"/>
</dbReference>
<dbReference type="InterPro" id="IPR018000">
    <property type="entry name" value="Neurotransmitter_ion_chnl_CS"/>
</dbReference>
<comment type="caution">
    <text evidence="5">Lacks conserved residue(s) required for the propagation of feature annotation.</text>
</comment>
<feature type="transmembrane region" description="Helical" evidence="5">
    <location>
        <begin position="171"/>
        <end position="193"/>
    </location>
</feature>
<dbReference type="InterPro" id="IPR006201">
    <property type="entry name" value="Neur_channel"/>
</dbReference>
<keyword evidence="3 5" id="KW-1133">Transmembrane helix</keyword>
<evidence type="ECO:0000313" key="8">
    <source>
        <dbReference type="EMBL" id="WAR05609.1"/>
    </source>
</evidence>
<evidence type="ECO:0000256" key="5">
    <source>
        <dbReference type="RuleBase" id="RU000687"/>
    </source>
</evidence>
<dbReference type="Pfam" id="PF02931">
    <property type="entry name" value="Neur_chan_LBD"/>
    <property type="match status" value="1"/>
</dbReference>
<dbReference type="InterPro" id="IPR038050">
    <property type="entry name" value="Neuro_actylchol_rec"/>
</dbReference>
<name>A0ABY7E8U4_MYAAR</name>
<keyword evidence="5" id="KW-0406">Ion transport</keyword>
<dbReference type="InterPro" id="IPR006202">
    <property type="entry name" value="Neur_chan_lig-bd"/>
</dbReference>
<dbReference type="Gene3D" id="2.70.170.10">
    <property type="entry name" value="Neurotransmitter-gated ion-channel ligand-binding domain"/>
    <property type="match status" value="1"/>
</dbReference>
<feature type="transmembrane region" description="Helical" evidence="5">
    <location>
        <begin position="111"/>
        <end position="134"/>
    </location>
</feature>
<dbReference type="PROSITE" id="PS00236">
    <property type="entry name" value="NEUROTR_ION_CHANNEL"/>
    <property type="match status" value="1"/>
</dbReference>
<keyword evidence="4 5" id="KW-0472">Membrane</keyword>
<comment type="similarity">
    <text evidence="5">Belongs to the ligand-gated ion channel (TC 1.A.9) family.</text>
</comment>
<keyword evidence="5" id="KW-0813">Transport</keyword>
<dbReference type="PANTHER" id="PTHR18945">
    <property type="entry name" value="NEUROTRANSMITTER GATED ION CHANNEL"/>
    <property type="match status" value="1"/>
</dbReference>
<protein>
    <submittedName>
        <fullName evidence="8">ACHA7-like protein</fullName>
    </submittedName>
</protein>
<accession>A0ABY7E8U4</accession>
<dbReference type="SUPFAM" id="SSF63712">
    <property type="entry name" value="Nicotinic receptor ligand binding domain-like"/>
    <property type="match status" value="1"/>
</dbReference>
<keyword evidence="2 5" id="KW-0812">Transmembrane</keyword>
<dbReference type="InterPro" id="IPR036734">
    <property type="entry name" value="Neur_chan_lig-bd_sf"/>
</dbReference>
<feature type="transmembrane region" description="Helical" evidence="5">
    <location>
        <begin position="140"/>
        <end position="159"/>
    </location>
</feature>
<dbReference type="Pfam" id="PF02932">
    <property type="entry name" value="Neur_chan_memb"/>
    <property type="match status" value="1"/>
</dbReference>
<keyword evidence="5" id="KW-0407">Ion channel</keyword>
<reference evidence="8" key="1">
    <citation type="submission" date="2022-11" db="EMBL/GenBank/DDBJ databases">
        <title>Centuries of genome instability and evolution in soft-shell clam transmissible cancer (bioRxiv).</title>
        <authorList>
            <person name="Hart S.F.M."/>
            <person name="Yonemitsu M.A."/>
            <person name="Giersch R.M."/>
            <person name="Beal B.F."/>
            <person name="Arriagada G."/>
            <person name="Davis B.W."/>
            <person name="Ostrander E.A."/>
            <person name="Goff S.P."/>
            <person name="Metzger M.J."/>
        </authorList>
    </citation>
    <scope>NUCLEOTIDE SEQUENCE</scope>
    <source>
        <strain evidence="8">MELC-2E11</strain>
        <tissue evidence="8">Siphon/mantle</tissue>
    </source>
</reference>
<comment type="subcellular location">
    <subcellularLocation>
        <location evidence="1">Membrane</location>
        <topology evidence="1">Multi-pass membrane protein</topology>
    </subcellularLocation>
</comment>
<dbReference type="EMBL" id="CP111016">
    <property type="protein sequence ID" value="WAR05609.1"/>
    <property type="molecule type" value="Genomic_DNA"/>
</dbReference>
<feature type="domain" description="Neurotransmitter-gated ion-channel ligand-binding" evidence="6">
    <location>
        <begin position="8"/>
        <end position="93"/>
    </location>
</feature>
<proteinExistence type="inferred from homology"/>
<gene>
    <name evidence="8" type="ORF">MAR_020978</name>
</gene>
<evidence type="ECO:0000259" key="7">
    <source>
        <dbReference type="Pfam" id="PF02932"/>
    </source>
</evidence>
<dbReference type="PRINTS" id="PR00252">
    <property type="entry name" value="NRIONCHANNEL"/>
</dbReference>
<dbReference type="Proteomes" id="UP001164746">
    <property type="component" value="Chromosome 5"/>
</dbReference>
<evidence type="ECO:0000256" key="2">
    <source>
        <dbReference type="ARBA" id="ARBA00022692"/>
    </source>
</evidence>
<dbReference type="Gene3D" id="1.20.58.390">
    <property type="entry name" value="Neurotransmitter-gated ion-channel transmembrane domain"/>
    <property type="match status" value="1"/>
</dbReference>
<evidence type="ECO:0000259" key="6">
    <source>
        <dbReference type="Pfam" id="PF02931"/>
    </source>
</evidence>
<evidence type="ECO:0000256" key="4">
    <source>
        <dbReference type="ARBA" id="ARBA00023136"/>
    </source>
</evidence>
<evidence type="ECO:0000313" key="9">
    <source>
        <dbReference type="Proteomes" id="UP001164746"/>
    </source>
</evidence>
<dbReference type="InterPro" id="IPR036719">
    <property type="entry name" value="Neuro-gated_channel_TM_sf"/>
</dbReference>
<evidence type="ECO:0000256" key="1">
    <source>
        <dbReference type="ARBA" id="ARBA00004141"/>
    </source>
</evidence>
<dbReference type="CDD" id="cd18989">
    <property type="entry name" value="LGIC_ECD_cation"/>
    <property type="match status" value="1"/>
</dbReference>
<sequence>MQCGNLQPQDEIWRPDAALQNAFKKFEGLGSSHLKVHVFESGEVLWYPYQILESACDVDITYFPFDVQECPFKITAWSYTEKIIGSSVEQEKTGDTTIIFKIKMKRKPSHIVINIIIPLLLLSFLADLTFLLPVTSGERASYAITSFLSVAVFLTIISSELPSSSDNVPIISIYLTILCFESTAIVVVSLFQLRYANDQPVNGCIKIIYSIIMAIRCKTWGKKTMETTEMTKSNPYHG</sequence>
<evidence type="ECO:0000256" key="3">
    <source>
        <dbReference type="ARBA" id="ARBA00022989"/>
    </source>
</evidence>